<feature type="compositionally biased region" description="Basic residues" evidence="1">
    <location>
        <begin position="360"/>
        <end position="372"/>
    </location>
</feature>
<accession>A0ABR4Q024</accession>
<gene>
    <name evidence="2" type="ORF">TcWFU_007293</name>
</gene>
<reference evidence="2 3" key="1">
    <citation type="journal article" date="2022" name="Front. Cell. Infect. Microbiol.">
        <title>The Genomes of Two Strains of Taenia crassiceps the Animal Model for the Study of Human Cysticercosis.</title>
        <authorList>
            <person name="Bobes R.J."/>
            <person name="Estrada K."/>
            <person name="Rios-Valencia D.G."/>
            <person name="Calderon-Gallegos A."/>
            <person name="de la Torre P."/>
            <person name="Carrero J.C."/>
            <person name="Sanchez-Flores A."/>
            <person name="Laclette J.P."/>
        </authorList>
    </citation>
    <scope>NUCLEOTIDE SEQUENCE [LARGE SCALE GENOMIC DNA]</scope>
    <source>
        <strain evidence="2">WFUcys</strain>
    </source>
</reference>
<feature type="compositionally biased region" description="Basic residues" evidence="1">
    <location>
        <begin position="67"/>
        <end position="84"/>
    </location>
</feature>
<proteinExistence type="predicted"/>
<evidence type="ECO:0000313" key="2">
    <source>
        <dbReference type="EMBL" id="KAL5102979.1"/>
    </source>
</evidence>
<name>A0ABR4Q024_9CEST</name>
<comment type="caution">
    <text evidence="2">The sequence shown here is derived from an EMBL/GenBank/DDBJ whole genome shotgun (WGS) entry which is preliminary data.</text>
</comment>
<feature type="region of interest" description="Disordered" evidence="1">
    <location>
        <begin position="332"/>
        <end position="383"/>
    </location>
</feature>
<organism evidence="2 3">
    <name type="scientific">Taenia crassiceps</name>
    <dbReference type="NCBI Taxonomy" id="6207"/>
    <lineage>
        <taxon>Eukaryota</taxon>
        <taxon>Metazoa</taxon>
        <taxon>Spiralia</taxon>
        <taxon>Lophotrochozoa</taxon>
        <taxon>Platyhelminthes</taxon>
        <taxon>Cestoda</taxon>
        <taxon>Eucestoda</taxon>
        <taxon>Cyclophyllidea</taxon>
        <taxon>Taeniidae</taxon>
        <taxon>Taenia</taxon>
    </lineage>
</organism>
<dbReference type="EMBL" id="JAKROA010000022">
    <property type="protein sequence ID" value="KAL5102979.1"/>
    <property type="molecule type" value="Genomic_DNA"/>
</dbReference>
<sequence>MNWEDCIAPIDMTDEFALEEDRLNCAAEAPRVAALEFFALQYDAGSSFEAAVPSSPQIGEEKEKEKKNKKRKEKEKVKKSKKKASLRESRSDECRMTNDESAHATSAWKQPCVRTKCMGVSWRFKTALQTKEDILPERIVYDWFSYGMDPSMGKGSAPIRNSLHQISQSPLCSTGREIEDVCPLSDTHLDQSTSFPFEPVSGRPVNNCAKLYASWPAQVTITPVPFSNVYAQPPNCPSNLPPPAQISPQIPLPTSPGSLNINPNPSFGNQQVNLHPQKCSVVAQNCTPTVDGASNPPFNVIQPLCYGPVSEGHYVVLQPLCCYFPKEPSEKEGEDKAVLEKEEVDKEKNESSNKVEAKKNAKRKNKANRKARGQTGKHNSVGVVQLRNTKFGVNLLVRQSKVKGYEEYANRPGE</sequence>
<evidence type="ECO:0000256" key="1">
    <source>
        <dbReference type="SAM" id="MobiDB-lite"/>
    </source>
</evidence>
<keyword evidence="3" id="KW-1185">Reference proteome</keyword>
<protein>
    <submittedName>
        <fullName evidence="2">Uncharacterized protein</fullName>
    </submittedName>
</protein>
<feature type="compositionally biased region" description="Basic and acidic residues" evidence="1">
    <location>
        <begin position="332"/>
        <end position="359"/>
    </location>
</feature>
<dbReference type="Proteomes" id="UP001651158">
    <property type="component" value="Unassembled WGS sequence"/>
</dbReference>
<feature type="region of interest" description="Disordered" evidence="1">
    <location>
        <begin position="50"/>
        <end position="100"/>
    </location>
</feature>
<evidence type="ECO:0000313" key="3">
    <source>
        <dbReference type="Proteomes" id="UP001651158"/>
    </source>
</evidence>
<feature type="compositionally biased region" description="Basic and acidic residues" evidence="1">
    <location>
        <begin position="85"/>
        <end position="100"/>
    </location>
</feature>